<reference evidence="7" key="1">
    <citation type="submission" date="2017-07" db="EMBL/GenBank/DDBJ databases">
        <title>Taro Niue Genome Assembly and Annotation.</title>
        <authorList>
            <person name="Atibalentja N."/>
            <person name="Keating K."/>
            <person name="Fields C.J."/>
        </authorList>
    </citation>
    <scope>NUCLEOTIDE SEQUENCE</scope>
    <source>
        <strain evidence="7">Niue_2</strain>
        <tissue evidence="7">Leaf</tissue>
    </source>
</reference>
<evidence type="ECO:0000313" key="7">
    <source>
        <dbReference type="EMBL" id="MQL97146.1"/>
    </source>
</evidence>
<dbReference type="Pfam" id="PF09425">
    <property type="entry name" value="Jas_motif"/>
    <property type="match status" value="1"/>
</dbReference>
<keyword evidence="2 4" id="KW-1184">Jasmonic acid signaling pathway</keyword>
<keyword evidence="8" id="KW-1185">Reference proteome</keyword>
<gene>
    <name evidence="7" type="ORF">Taro_029829</name>
</gene>
<dbReference type="InterPro" id="IPR010399">
    <property type="entry name" value="Tify_dom"/>
</dbReference>
<dbReference type="Pfam" id="PF06200">
    <property type="entry name" value="tify"/>
    <property type="match status" value="1"/>
</dbReference>
<dbReference type="EMBL" id="NMUH01002007">
    <property type="protein sequence ID" value="MQL97146.1"/>
    <property type="molecule type" value="Genomic_DNA"/>
</dbReference>
<keyword evidence="4" id="KW-0539">Nucleus</keyword>
<comment type="subcellular location">
    <subcellularLocation>
        <location evidence="4">Nucleus</location>
    </subcellularLocation>
</comment>
<dbReference type="Proteomes" id="UP000652761">
    <property type="component" value="Unassembled WGS sequence"/>
</dbReference>
<keyword evidence="3" id="KW-0832">Ubl conjugation</keyword>
<sequence>MERDFLGIGGGRDLAMREEAGYLGRSAVWPFLSVAPSKQQFMNFQASQEERSKTLVFDQVPSSGFQPVTADAFTSAHRFPSVVSQKHLGTDGQGFHQFQLPGYPARGSEPFNGSAASANHPSEVITFPAVSQNSFPIGTTGPFFRPGCSATGTSVTFHGAGPLTASVAPRDMMKPPGGTAQLTIFYGGMVNVYDDIPLEKALAIMFLADNASSVNSSVGNVPVLAPVAAPTKVSVIETKNMSHAQNMNHNQTHLTPVCSALPSPISTASHSGAQSGSGSNSTADVTGAKTSISPTSQQESPKSIVTTAVGSSSPTAALVPRAVPQARKASLARFLEKRKERVTNVAPYPSPQKLPDCTSAVDGKSVTGEAPHSSNLEQSWCLSTHKKSSDSSNSLSTKLEM</sequence>
<dbReference type="PROSITE" id="PS51320">
    <property type="entry name" value="TIFY"/>
    <property type="match status" value="1"/>
</dbReference>
<evidence type="ECO:0000313" key="8">
    <source>
        <dbReference type="Proteomes" id="UP000652761"/>
    </source>
</evidence>
<dbReference type="PANTHER" id="PTHR33077:SF90">
    <property type="entry name" value="PROTEIN TIFY 7"/>
    <property type="match status" value="1"/>
</dbReference>
<evidence type="ECO:0000256" key="2">
    <source>
        <dbReference type="ARBA" id="ARBA00022819"/>
    </source>
</evidence>
<evidence type="ECO:0000256" key="4">
    <source>
        <dbReference type="RuleBase" id="RU369065"/>
    </source>
</evidence>
<feature type="domain" description="Tify" evidence="6">
    <location>
        <begin position="175"/>
        <end position="210"/>
    </location>
</feature>
<feature type="region of interest" description="Disordered" evidence="5">
    <location>
        <begin position="346"/>
        <end position="377"/>
    </location>
</feature>
<organism evidence="7 8">
    <name type="scientific">Colocasia esculenta</name>
    <name type="common">Wild taro</name>
    <name type="synonym">Arum esculentum</name>
    <dbReference type="NCBI Taxonomy" id="4460"/>
    <lineage>
        <taxon>Eukaryota</taxon>
        <taxon>Viridiplantae</taxon>
        <taxon>Streptophyta</taxon>
        <taxon>Embryophyta</taxon>
        <taxon>Tracheophyta</taxon>
        <taxon>Spermatophyta</taxon>
        <taxon>Magnoliopsida</taxon>
        <taxon>Liliopsida</taxon>
        <taxon>Araceae</taxon>
        <taxon>Aroideae</taxon>
        <taxon>Colocasieae</taxon>
        <taxon>Colocasia</taxon>
    </lineage>
</organism>
<comment type="similarity">
    <text evidence="1 4">Belongs to the TIFY/JAZ family.</text>
</comment>
<proteinExistence type="inferred from homology"/>
<dbReference type="AlphaFoldDB" id="A0A843VQ67"/>
<comment type="caution">
    <text evidence="7">The sequence shown here is derived from an EMBL/GenBank/DDBJ whole genome shotgun (WGS) entry which is preliminary data.</text>
</comment>
<protein>
    <recommendedName>
        <fullName evidence="4">Protein TIFY</fullName>
    </recommendedName>
    <alternativeName>
        <fullName evidence="4">Jasmonate ZIM domain-containing protein</fullName>
    </alternativeName>
</protein>
<dbReference type="GO" id="GO:2000022">
    <property type="term" value="P:regulation of jasmonic acid mediated signaling pathway"/>
    <property type="evidence" value="ECO:0007669"/>
    <property type="project" value="UniProtKB-UniRule"/>
</dbReference>
<comment type="function">
    <text evidence="4">Repressor of jasmonate responses.</text>
</comment>
<evidence type="ECO:0000256" key="5">
    <source>
        <dbReference type="SAM" id="MobiDB-lite"/>
    </source>
</evidence>
<feature type="compositionally biased region" description="Polar residues" evidence="5">
    <location>
        <begin position="288"/>
        <end position="314"/>
    </location>
</feature>
<dbReference type="InterPro" id="IPR018467">
    <property type="entry name" value="CCT_CS"/>
</dbReference>
<dbReference type="PANTHER" id="PTHR33077">
    <property type="entry name" value="PROTEIN TIFY 4A-RELATED-RELATED"/>
    <property type="match status" value="1"/>
</dbReference>
<feature type="compositionally biased region" description="Low complexity" evidence="5">
    <location>
        <begin position="266"/>
        <end position="283"/>
    </location>
</feature>
<feature type="region of interest" description="Disordered" evidence="5">
    <location>
        <begin position="254"/>
        <end position="314"/>
    </location>
</feature>
<evidence type="ECO:0000259" key="6">
    <source>
        <dbReference type="PROSITE" id="PS51320"/>
    </source>
</evidence>
<evidence type="ECO:0000256" key="1">
    <source>
        <dbReference type="ARBA" id="ARBA00008614"/>
    </source>
</evidence>
<dbReference type="GO" id="GO:0031347">
    <property type="term" value="P:regulation of defense response"/>
    <property type="evidence" value="ECO:0007669"/>
    <property type="project" value="UniProtKB-UniRule"/>
</dbReference>
<comment type="domain">
    <text evidence="4">The jas domain is required for interaction with COI1.</text>
</comment>
<dbReference type="OrthoDB" id="1939212at2759"/>
<dbReference type="SMART" id="SM00979">
    <property type="entry name" value="TIFY"/>
    <property type="match status" value="1"/>
</dbReference>
<dbReference type="InterPro" id="IPR040390">
    <property type="entry name" value="TIFY/JAZ"/>
</dbReference>
<dbReference type="GO" id="GO:0009611">
    <property type="term" value="P:response to wounding"/>
    <property type="evidence" value="ECO:0007669"/>
    <property type="project" value="UniProtKB-UniRule"/>
</dbReference>
<accession>A0A843VQ67</accession>
<dbReference type="GO" id="GO:0005634">
    <property type="term" value="C:nucleus"/>
    <property type="evidence" value="ECO:0007669"/>
    <property type="project" value="UniProtKB-SubCell"/>
</dbReference>
<evidence type="ECO:0000256" key="3">
    <source>
        <dbReference type="ARBA" id="ARBA00022843"/>
    </source>
</evidence>
<name>A0A843VQ67_COLES</name>